<dbReference type="InterPro" id="IPR001382">
    <property type="entry name" value="Glyco_hydro_47"/>
</dbReference>
<dbReference type="GO" id="GO:0005783">
    <property type="term" value="C:endoplasmic reticulum"/>
    <property type="evidence" value="ECO:0007669"/>
    <property type="project" value="TreeGrafter"/>
</dbReference>
<dbReference type="Pfam" id="PF01532">
    <property type="entry name" value="Glyco_hydro_47"/>
    <property type="match status" value="1"/>
</dbReference>
<feature type="transmembrane region" description="Helical" evidence="11">
    <location>
        <begin position="44"/>
        <end position="62"/>
    </location>
</feature>
<evidence type="ECO:0000313" key="13">
    <source>
        <dbReference type="Proteomes" id="UP001176517"/>
    </source>
</evidence>
<dbReference type="PANTHER" id="PTHR11742:SF103">
    <property type="entry name" value="ENDOPLASMIC RETICULUM MANNOSIDASE MNL2-RELATED"/>
    <property type="match status" value="1"/>
</dbReference>
<keyword evidence="11" id="KW-0472">Membrane</keyword>
<keyword evidence="5" id="KW-1015">Disulfide bond</keyword>
<evidence type="ECO:0000256" key="7">
    <source>
        <dbReference type="PIRSR" id="PIRSR601382-2"/>
    </source>
</evidence>
<evidence type="ECO:0000256" key="5">
    <source>
        <dbReference type="ARBA" id="ARBA00023157"/>
    </source>
</evidence>
<keyword evidence="11" id="KW-0812">Transmembrane</keyword>
<evidence type="ECO:0000256" key="10">
    <source>
        <dbReference type="SAM" id="MobiDB-lite"/>
    </source>
</evidence>
<dbReference type="EMBL" id="JAPDMZ010000059">
    <property type="protein sequence ID" value="KAK0552704.1"/>
    <property type="molecule type" value="Genomic_DNA"/>
</dbReference>
<protein>
    <recommendedName>
        <fullName evidence="8">alpha-1,2-Mannosidase</fullName>
        <ecNumber evidence="8">3.2.1.-</ecNumber>
    </recommendedName>
</protein>
<sequence>MPSDVSYMPLPSHNGPGGGGTGFHRTSSLSRRSRLSALFTRRRIFILLGILSGFLLIQLFFFSDDTLTQQRLAALKSYYPWQHPTSTGVPDNVQPVSSSQTAAAPTVAPAPPSTPSSVSEHIDGNKGVAPIKGSNHLTQDAFPAVFKGSQPDWDKIYPDGNPHQGVIPTRLLAILEKEPVSERPPRPLNPPTITAEMWKVKEWSPAADGSRTTFEDNENADKQAVEADWRNSPFNKWRPPLSDLRTPPQSPLPKVQFPFADPSRHSGNNADPAAEELARKRQKLVRNAFLHAWEGYKRLAWGHDELKPVSAKPNDNFNGWGATPVDVLDTLLVMDLPQEYDYARQHARDIDFHLVGGGRSAYGSADGRIPVFETAIRYLGGLLSAYDLSGDELMKHRAEELAQLIMPAFETTSGLPVGRIKMQDQGMQHMSTGSVVLAEVGSLLLEFTRLWQVTGNRTYFDRVQRVTDYLEHNITSGKSGALLGTNLYPDTHSTSGTISFGGMADSYYEYLIKEYQLMGGRLKQYGRMYSAAIESAKKILIRDVQSVPNASSLLNIGEVYAGSGEDANPYMKLEHLSSFAGGMLGLGSKLLPERQSDLELAIRYTDTCYWAYNSSLTGIGPEDLSFDGGVFHILGKKETKKSDTLPRSLESAVAAEQERDTAAAERSSPTSEERQEVLESVAQLVKKAKTEGKAAAAVRSLTDSIKALAFQDRATSLYPVGVASSAAAYRNRPETIESVFYMWRITGDPEWRERGWQMFSSWVVHSMTDHGFSSLENVYAVPATKGDSQESYTFAETFKYYYLLFSPPELISLDHYVFTTEAHPLLVPQNGKYTRPGQGPRKFWTPSDSHEPSKASGLYSGGEGGLVGGLTHVQKAFVYQSWKSKNRQRALLELAERAATPFGDDVVAEEREFADEASVKREEPEKKRSSASQVTPRHLMQALVDASQADQAATSEAQALAGNGANVGNIPTILNAEVLQTVMQRLIEADQVAEDRVWALTEEEEHGTTKLDAAAKLKLMSARAEERADVDRFVEAIRGILTPPQQQQTATATSAAEPRQAAPELQQVQERAQEQEQQQQQLEARADVVDDADIWERLLSGSDELLMEERDGSQEEYF</sequence>
<feature type="coiled-coil region" evidence="9">
    <location>
        <begin position="1065"/>
        <end position="1092"/>
    </location>
</feature>
<evidence type="ECO:0000256" key="2">
    <source>
        <dbReference type="ARBA" id="ARBA00004922"/>
    </source>
</evidence>
<feature type="region of interest" description="Disordered" evidence="10">
    <location>
        <begin position="224"/>
        <end position="254"/>
    </location>
</feature>
<dbReference type="GO" id="GO:0004571">
    <property type="term" value="F:mannosyl-oligosaccharide 1,2-alpha-mannosidase activity"/>
    <property type="evidence" value="ECO:0007669"/>
    <property type="project" value="InterPro"/>
</dbReference>
<keyword evidence="8" id="KW-0326">Glycosidase</keyword>
<feature type="region of interest" description="Disordered" evidence="10">
    <location>
        <begin position="913"/>
        <end position="935"/>
    </location>
</feature>
<accession>A0AAN6JRT8</accession>
<comment type="caution">
    <text evidence="12">The sequence shown here is derived from an EMBL/GenBank/DDBJ whole genome shotgun (WGS) entry which is preliminary data.</text>
</comment>
<comment type="cofactor">
    <cofactor evidence="1 7">
        <name>Ca(2+)</name>
        <dbReference type="ChEBI" id="CHEBI:29108"/>
    </cofactor>
</comment>
<dbReference type="GO" id="GO:0036503">
    <property type="term" value="P:ERAD pathway"/>
    <property type="evidence" value="ECO:0007669"/>
    <property type="project" value="UniProtKB-ARBA"/>
</dbReference>
<dbReference type="InterPro" id="IPR050749">
    <property type="entry name" value="Glycosyl_Hydrolase_47"/>
</dbReference>
<proteinExistence type="inferred from homology"/>
<feature type="active site" evidence="6">
    <location>
        <position position="734"/>
    </location>
</feature>
<dbReference type="GO" id="GO:0016020">
    <property type="term" value="C:membrane"/>
    <property type="evidence" value="ECO:0007669"/>
    <property type="project" value="InterPro"/>
</dbReference>
<dbReference type="InterPro" id="IPR036026">
    <property type="entry name" value="Seven-hairpin_glycosidases"/>
</dbReference>
<keyword evidence="9" id="KW-0175">Coiled coil</keyword>
<evidence type="ECO:0000256" key="8">
    <source>
        <dbReference type="RuleBase" id="RU361193"/>
    </source>
</evidence>
<feature type="region of interest" description="Disordered" evidence="10">
    <location>
        <begin position="644"/>
        <end position="675"/>
    </location>
</feature>
<feature type="binding site" evidence="7">
    <location>
        <position position="820"/>
    </location>
    <ligand>
        <name>Ca(2+)</name>
        <dbReference type="ChEBI" id="CHEBI:29108"/>
    </ligand>
</feature>
<dbReference type="Gene3D" id="1.50.10.10">
    <property type="match status" value="1"/>
</dbReference>
<dbReference type="AlphaFoldDB" id="A0AAN6JRT8"/>
<dbReference type="EC" id="3.2.1.-" evidence="8"/>
<dbReference type="GO" id="GO:0005509">
    <property type="term" value="F:calcium ion binding"/>
    <property type="evidence" value="ECO:0007669"/>
    <property type="project" value="InterPro"/>
</dbReference>
<keyword evidence="7" id="KW-0479">Metal-binding</keyword>
<dbReference type="GO" id="GO:0005975">
    <property type="term" value="P:carbohydrate metabolic process"/>
    <property type="evidence" value="ECO:0007669"/>
    <property type="project" value="InterPro"/>
</dbReference>
<evidence type="ECO:0000256" key="11">
    <source>
        <dbReference type="SAM" id="Phobius"/>
    </source>
</evidence>
<feature type="active site" description="Proton donor" evidence="6">
    <location>
        <position position="622"/>
    </location>
</feature>
<keyword evidence="11" id="KW-1133">Transmembrane helix</keyword>
<name>A0AAN6JRT8_9BASI</name>
<comment type="pathway">
    <text evidence="2">Protein modification; protein glycosylation.</text>
</comment>
<keyword evidence="13" id="KW-1185">Reference proteome</keyword>
<keyword evidence="7" id="KW-0106">Calcium</keyword>
<dbReference type="SUPFAM" id="SSF48225">
    <property type="entry name" value="Seven-hairpin glycosidases"/>
    <property type="match status" value="1"/>
</dbReference>
<dbReference type="Proteomes" id="UP001176517">
    <property type="component" value="Unassembled WGS sequence"/>
</dbReference>
<feature type="active site" evidence="6">
    <location>
        <position position="505"/>
    </location>
</feature>
<reference evidence="12" key="1">
    <citation type="journal article" date="2023" name="PhytoFront">
        <title>Draft Genome Resources of Seven Strains of Tilletia horrida, Causal Agent of Kernel Smut of Rice.</title>
        <authorList>
            <person name="Khanal S."/>
            <person name="Antony Babu S."/>
            <person name="Zhou X.G."/>
        </authorList>
    </citation>
    <scope>NUCLEOTIDE SEQUENCE</scope>
    <source>
        <strain evidence="12">TX6</strain>
    </source>
</reference>
<evidence type="ECO:0000256" key="1">
    <source>
        <dbReference type="ARBA" id="ARBA00001913"/>
    </source>
</evidence>
<evidence type="ECO:0000256" key="4">
    <source>
        <dbReference type="ARBA" id="ARBA00022801"/>
    </source>
</evidence>
<feature type="region of interest" description="Disordered" evidence="10">
    <location>
        <begin position="1041"/>
        <end position="1063"/>
    </location>
</feature>
<gene>
    <name evidence="12" type="ORF">OC846_002767</name>
</gene>
<feature type="region of interest" description="Disordered" evidence="10">
    <location>
        <begin position="93"/>
        <end position="121"/>
    </location>
</feature>
<feature type="active site" description="Proton donor" evidence="6">
    <location>
        <position position="373"/>
    </location>
</feature>
<evidence type="ECO:0000256" key="9">
    <source>
        <dbReference type="SAM" id="Coils"/>
    </source>
</evidence>
<feature type="compositionally biased region" description="Low complexity" evidence="10">
    <location>
        <begin position="93"/>
        <end position="107"/>
    </location>
</feature>
<feature type="compositionally biased region" description="Low complexity" evidence="10">
    <location>
        <begin position="1042"/>
        <end position="1056"/>
    </location>
</feature>
<dbReference type="InterPro" id="IPR012341">
    <property type="entry name" value="6hp_glycosidase-like_sf"/>
</dbReference>
<dbReference type="PRINTS" id="PR00747">
    <property type="entry name" value="GLYHDRLASE47"/>
</dbReference>
<evidence type="ECO:0000256" key="6">
    <source>
        <dbReference type="PIRSR" id="PIRSR601382-1"/>
    </source>
</evidence>
<evidence type="ECO:0000313" key="12">
    <source>
        <dbReference type="EMBL" id="KAK0552704.1"/>
    </source>
</evidence>
<comment type="similarity">
    <text evidence="3 8">Belongs to the glycosyl hydrolase 47 family.</text>
</comment>
<feature type="region of interest" description="Disordered" evidence="10">
    <location>
        <begin position="1"/>
        <end position="27"/>
    </location>
</feature>
<evidence type="ECO:0000256" key="3">
    <source>
        <dbReference type="ARBA" id="ARBA00007658"/>
    </source>
</evidence>
<dbReference type="PANTHER" id="PTHR11742">
    <property type="entry name" value="MANNOSYL-OLIGOSACCHARIDE ALPHA-1,2-MANNOSIDASE-RELATED"/>
    <property type="match status" value="1"/>
</dbReference>
<organism evidence="12 13">
    <name type="scientific">Tilletia horrida</name>
    <dbReference type="NCBI Taxonomy" id="155126"/>
    <lineage>
        <taxon>Eukaryota</taxon>
        <taxon>Fungi</taxon>
        <taxon>Dikarya</taxon>
        <taxon>Basidiomycota</taxon>
        <taxon>Ustilaginomycotina</taxon>
        <taxon>Exobasidiomycetes</taxon>
        <taxon>Tilletiales</taxon>
        <taxon>Tilletiaceae</taxon>
        <taxon>Tilletia</taxon>
    </lineage>
</organism>
<keyword evidence="4 8" id="KW-0378">Hydrolase</keyword>
<feature type="compositionally biased region" description="Basic and acidic residues" evidence="10">
    <location>
        <begin position="917"/>
        <end position="928"/>
    </location>
</feature>